<evidence type="ECO:0000256" key="3">
    <source>
        <dbReference type="ARBA" id="ARBA00022630"/>
    </source>
</evidence>
<reference evidence="9" key="3">
    <citation type="submission" date="2015-04" db="UniProtKB">
        <authorList>
            <consortium name="EnsemblPlants"/>
        </authorList>
    </citation>
    <scope>IDENTIFICATION</scope>
</reference>
<dbReference type="FunFam" id="3.50.50.60:FF:000147">
    <property type="entry name" value="Flavin-containing monooxygenase"/>
    <property type="match status" value="1"/>
</dbReference>
<reference evidence="10" key="2">
    <citation type="submission" date="2013-12" db="EMBL/GenBank/DDBJ databases">
        <authorList>
            <person name="Yu Y."/>
            <person name="Lee S."/>
            <person name="de Baynast K."/>
            <person name="Wissotski M."/>
            <person name="Liu L."/>
            <person name="Talag J."/>
            <person name="Goicoechea J."/>
            <person name="Angelova A."/>
            <person name="Jetty R."/>
            <person name="Kudrna D."/>
            <person name="Golser W."/>
            <person name="Rivera L."/>
            <person name="Zhang J."/>
            <person name="Wing R."/>
        </authorList>
    </citation>
    <scope>NUCLEOTIDE SEQUENCE</scope>
</reference>
<evidence type="ECO:0000313" key="9">
    <source>
        <dbReference type="EnsemblPlants" id="LPERR07G00680.1"/>
    </source>
</evidence>
<dbReference type="InterPro" id="IPR000960">
    <property type="entry name" value="Flavin_mOase"/>
</dbReference>
<dbReference type="EC" id="1.-.-.-" evidence="8"/>
<comment type="similarity">
    <text evidence="2 8">Belongs to the FMO family.</text>
</comment>
<evidence type="ECO:0000256" key="5">
    <source>
        <dbReference type="ARBA" id="ARBA00022857"/>
    </source>
</evidence>
<evidence type="ECO:0000256" key="6">
    <source>
        <dbReference type="ARBA" id="ARBA00023002"/>
    </source>
</evidence>
<keyword evidence="10" id="KW-1185">Reference proteome</keyword>
<organism evidence="9 10">
    <name type="scientific">Leersia perrieri</name>
    <dbReference type="NCBI Taxonomy" id="77586"/>
    <lineage>
        <taxon>Eukaryota</taxon>
        <taxon>Viridiplantae</taxon>
        <taxon>Streptophyta</taxon>
        <taxon>Embryophyta</taxon>
        <taxon>Tracheophyta</taxon>
        <taxon>Spermatophyta</taxon>
        <taxon>Magnoliopsida</taxon>
        <taxon>Liliopsida</taxon>
        <taxon>Poales</taxon>
        <taxon>Poaceae</taxon>
        <taxon>BOP clade</taxon>
        <taxon>Oryzoideae</taxon>
        <taxon>Oryzeae</taxon>
        <taxon>Oryzinae</taxon>
        <taxon>Leersia</taxon>
    </lineage>
</organism>
<evidence type="ECO:0000256" key="4">
    <source>
        <dbReference type="ARBA" id="ARBA00022827"/>
    </source>
</evidence>
<dbReference type="GO" id="GO:0050661">
    <property type="term" value="F:NADP binding"/>
    <property type="evidence" value="ECO:0007669"/>
    <property type="project" value="InterPro"/>
</dbReference>
<dbReference type="EnsemblPlants" id="LPERR07G00680.1">
    <property type="protein sequence ID" value="LPERR07G00680.1"/>
    <property type="gene ID" value="LPERR07G00680"/>
</dbReference>
<evidence type="ECO:0000256" key="2">
    <source>
        <dbReference type="ARBA" id="ARBA00009183"/>
    </source>
</evidence>
<reference evidence="9 10" key="1">
    <citation type="submission" date="2012-08" db="EMBL/GenBank/DDBJ databases">
        <title>Oryza genome evolution.</title>
        <authorList>
            <person name="Wing R.A."/>
        </authorList>
    </citation>
    <scope>NUCLEOTIDE SEQUENCE</scope>
</reference>
<dbReference type="eggNOG" id="KOG1399">
    <property type="taxonomic scope" value="Eukaryota"/>
</dbReference>
<keyword evidence="4 8" id="KW-0274">FAD</keyword>
<keyword evidence="5" id="KW-0521">NADP</keyword>
<evidence type="ECO:0000256" key="7">
    <source>
        <dbReference type="ARBA" id="ARBA00058243"/>
    </source>
</evidence>
<keyword evidence="8" id="KW-0503">Monooxygenase</keyword>
<dbReference type="STRING" id="77586.A0A0D9WUR3"/>
<evidence type="ECO:0000313" key="10">
    <source>
        <dbReference type="Proteomes" id="UP000032180"/>
    </source>
</evidence>
<dbReference type="Pfam" id="PF00743">
    <property type="entry name" value="FMO-like"/>
    <property type="match status" value="2"/>
</dbReference>
<evidence type="ECO:0000256" key="8">
    <source>
        <dbReference type="RuleBase" id="RU361177"/>
    </source>
</evidence>
<dbReference type="HOGENOM" id="CLU_006909_3_3_1"/>
<dbReference type="GO" id="GO:0050660">
    <property type="term" value="F:flavin adenine dinucleotide binding"/>
    <property type="evidence" value="ECO:0007669"/>
    <property type="project" value="InterPro"/>
</dbReference>
<name>A0A0D9WUR3_9ORYZ</name>
<comment type="cofactor">
    <cofactor evidence="1 8">
        <name>FAD</name>
        <dbReference type="ChEBI" id="CHEBI:57692"/>
    </cofactor>
</comment>
<dbReference type="InterPro" id="IPR020946">
    <property type="entry name" value="Flavin_mOase-like"/>
</dbReference>
<sequence length="459" mass="50986">MSTTSSSSSSSDLSSKNKKVCVIGAGMAGLAAARELRREGLEVTVLEQRDGIGGQWLYDAAPDAGDPLGVAGVQSSMYASVRLNSPREVVGFSDFPFFPTGAGSDDRRFPVHGEFLRYINKFCDAFGLMDAVRLNTTVTRVAMDGSPSRWTVRSKHDAGDGEVETEEVFDAVVVATGHYTQPRLPAIDGMDTWRRRQLHSHSYRVPDTFAGEVVVIVGCNVSGIELALELRRVAKEIHLSTKSIDAGLTPAMSKLLDKYQYTNLHLRPKIEHLRDDGTVVFDGGESVIVDTIIYCTGYNYSFPFLDIDGKVTVDDNRVGPLFEHVFPPSLAPSLSFIGIPSKVLLPRFVEVQARFVAQVVSGKRKLPSPEEMTRAVEEHNASKEAAGVPKRRTHDVFLEHDEYGERVCGFPRMEAWRKELIWLSYNGMFDDIETYRDDYHDSGLVCDALRLHGWTTSRR</sequence>
<dbReference type="Gene3D" id="3.50.50.60">
    <property type="entry name" value="FAD/NAD(P)-binding domain"/>
    <property type="match status" value="2"/>
</dbReference>
<dbReference type="FunFam" id="3.50.50.60:FF:000565">
    <property type="entry name" value="Flavin-containing monooxygenase"/>
    <property type="match status" value="1"/>
</dbReference>
<keyword evidence="6 8" id="KW-0560">Oxidoreductase</keyword>
<accession>A0A0D9WUR3</accession>
<proteinExistence type="inferred from homology"/>
<dbReference type="InterPro" id="IPR036188">
    <property type="entry name" value="FAD/NAD-bd_sf"/>
</dbReference>
<dbReference type="SUPFAM" id="SSF51905">
    <property type="entry name" value="FAD/NAD(P)-binding domain"/>
    <property type="match status" value="2"/>
</dbReference>
<dbReference type="Gramene" id="LPERR07G00680.1">
    <property type="protein sequence ID" value="LPERR07G00680.1"/>
    <property type="gene ID" value="LPERR07G00680"/>
</dbReference>
<dbReference type="InterPro" id="IPR050346">
    <property type="entry name" value="FMO-like"/>
</dbReference>
<evidence type="ECO:0000256" key="1">
    <source>
        <dbReference type="ARBA" id="ARBA00001974"/>
    </source>
</evidence>
<keyword evidence="3 8" id="KW-0285">Flavoprotein</keyword>
<comment type="function">
    <text evidence="7">Catalyzes the conversion of methylthioalkyl glucosinolates of any chain length into methylsulfinylalkyl glucosinolates.</text>
</comment>
<dbReference type="Proteomes" id="UP000032180">
    <property type="component" value="Chromosome 7"/>
</dbReference>
<dbReference type="PANTHER" id="PTHR23023">
    <property type="entry name" value="DIMETHYLANILINE MONOOXYGENASE"/>
    <property type="match status" value="1"/>
</dbReference>
<dbReference type="PIRSF" id="PIRSF000332">
    <property type="entry name" value="FMO"/>
    <property type="match status" value="1"/>
</dbReference>
<dbReference type="GO" id="GO:0004499">
    <property type="term" value="F:N,N-dimethylaniline monooxygenase activity"/>
    <property type="evidence" value="ECO:0007669"/>
    <property type="project" value="InterPro"/>
</dbReference>
<protein>
    <recommendedName>
        <fullName evidence="8">Flavin-containing monooxygenase</fullName>
        <ecNumber evidence="8">1.-.-.-</ecNumber>
    </recommendedName>
</protein>
<dbReference type="AlphaFoldDB" id="A0A0D9WUR3"/>
<dbReference type="PRINTS" id="PR00370">
    <property type="entry name" value="FMOXYGENASE"/>
</dbReference>